<dbReference type="EMBL" id="JAVTLL010000009">
    <property type="protein sequence ID" value="MDT7841972.1"/>
    <property type="molecule type" value="Genomic_DNA"/>
</dbReference>
<organism evidence="2 3">
    <name type="scientific">Streptomyces justiciae</name>
    <dbReference type="NCBI Taxonomy" id="2780140"/>
    <lineage>
        <taxon>Bacteria</taxon>
        <taxon>Bacillati</taxon>
        <taxon>Actinomycetota</taxon>
        <taxon>Actinomycetes</taxon>
        <taxon>Kitasatosporales</taxon>
        <taxon>Streptomycetaceae</taxon>
        <taxon>Streptomyces</taxon>
    </lineage>
</organism>
<accession>A0ABU3LTV9</accession>
<keyword evidence="1" id="KW-1133">Transmembrane helix</keyword>
<sequence length="186" mass="20328">MADEPVLVRVVVAEVGEGLAGVLVGAAADVLILCTLDDLGLSGTTGRIQVIGVTCMAVLWAVNFLVARPRQLRAFKSAVPVADVSVLDRPAGQTRQLLRGRFRMAAFIAVTTLAGAYLLHFPLFGLQFQLMLAFGLVHTRRTAIWWERRHRVHLWKPALSAVGREHYRRSPYYVTPAAASSLANTP</sequence>
<proteinExistence type="predicted"/>
<evidence type="ECO:0000256" key="1">
    <source>
        <dbReference type="SAM" id="Phobius"/>
    </source>
</evidence>
<gene>
    <name evidence="2" type="ORF">RQC66_14620</name>
</gene>
<feature type="transmembrane region" description="Helical" evidence="1">
    <location>
        <begin position="102"/>
        <end position="120"/>
    </location>
</feature>
<evidence type="ECO:0000313" key="3">
    <source>
        <dbReference type="Proteomes" id="UP001257948"/>
    </source>
</evidence>
<keyword evidence="3" id="KW-1185">Reference proteome</keyword>
<evidence type="ECO:0008006" key="4">
    <source>
        <dbReference type="Google" id="ProtNLM"/>
    </source>
</evidence>
<keyword evidence="1" id="KW-0812">Transmembrane</keyword>
<dbReference type="Proteomes" id="UP001257948">
    <property type="component" value="Unassembled WGS sequence"/>
</dbReference>
<name>A0ABU3LTV9_9ACTN</name>
<feature type="transmembrane region" description="Helical" evidence="1">
    <location>
        <begin position="48"/>
        <end position="67"/>
    </location>
</feature>
<evidence type="ECO:0000313" key="2">
    <source>
        <dbReference type="EMBL" id="MDT7841972.1"/>
    </source>
</evidence>
<reference evidence="3" key="1">
    <citation type="submission" date="2023-07" db="EMBL/GenBank/DDBJ databases">
        <title>Draft genome sequence of the endophytic actinobacterium Streptomyces justiciae WPN32, a potential antibiotic producer.</title>
        <authorList>
            <person name="Yasawong M."/>
            <person name="Pana W."/>
            <person name="Ganta P."/>
            <person name="Santapan N."/>
            <person name="Songngamsuk T."/>
            <person name="Phatcharaharikarn M."/>
            <person name="Kerdtoob S."/>
            <person name="Nantapong N."/>
        </authorList>
    </citation>
    <scope>NUCLEOTIDE SEQUENCE [LARGE SCALE GENOMIC DNA]</scope>
    <source>
        <strain evidence="3">WPN32</strain>
    </source>
</reference>
<comment type="caution">
    <text evidence="2">The sequence shown here is derived from an EMBL/GenBank/DDBJ whole genome shotgun (WGS) entry which is preliminary data.</text>
</comment>
<dbReference type="RefSeq" id="WP_314201200.1">
    <property type="nucleotide sequence ID" value="NZ_JAVTLL010000009.1"/>
</dbReference>
<protein>
    <recommendedName>
        <fullName evidence="4">RDD domain-containing protein</fullName>
    </recommendedName>
</protein>
<keyword evidence="1" id="KW-0472">Membrane</keyword>